<dbReference type="InterPro" id="IPR036322">
    <property type="entry name" value="WD40_repeat_dom_sf"/>
</dbReference>
<proteinExistence type="predicted"/>
<evidence type="ECO:0000256" key="2">
    <source>
        <dbReference type="ARBA" id="ARBA00022617"/>
    </source>
</evidence>
<dbReference type="GO" id="GO:0046872">
    <property type="term" value="F:metal ion binding"/>
    <property type="evidence" value="ECO:0007669"/>
    <property type="project" value="UniProtKB-KW"/>
</dbReference>
<dbReference type="InterPro" id="IPR015943">
    <property type="entry name" value="WD40/YVTN_repeat-like_dom_sf"/>
</dbReference>
<evidence type="ECO:0000256" key="8">
    <source>
        <dbReference type="SAM" id="SignalP"/>
    </source>
</evidence>
<dbReference type="AlphaFoldDB" id="A0AAF1KUK2"/>
<dbReference type="InterPro" id="IPR009056">
    <property type="entry name" value="Cyt_c-like_dom"/>
</dbReference>
<dbReference type="InterPro" id="IPR002327">
    <property type="entry name" value="Cyt_c_1A/1B"/>
</dbReference>
<protein>
    <recommendedName>
        <fullName evidence="9">Cytochrome c domain-containing protein</fullName>
    </recommendedName>
</protein>
<keyword evidence="4" id="KW-0249">Electron transport</keyword>
<dbReference type="EMBL" id="JAAEDH010000017">
    <property type="protein sequence ID" value="MBR0656307.1"/>
    <property type="molecule type" value="Genomic_DNA"/>
</dbReference>
<evidence type="ECO:0000256" key="7">
    <source>
        <dbReference type="PROSITE-ProRule" id="PRU00433"/>
    </source>
</evidence>
<dbReference type="Gene3D" id="2.130.10.10">
    <property type="entry name" value="YVTN repeat-like/Quinoprotein amine dehydrogenase"/>
    <property type="match status" value="2"/>
</dbReference>
<comment type="caution">
    <text evidence="10">The sequence shown here is derived from an EMBL/GenBank/DDBJ whole genome shotgun (WGS) entry which is preliminary data.</text>
</comment>
<feature type="repeat" description="WD" evidence="6">
    <location>
        <begin position="99"/>
        <end position="128"/>
    </location>
</feature>
<name>A0AAF1KUK2_9PROT</name>
<reference evidence="10" key="2">
    <citation type="journal article" date="2021" name="Syst. Appl. Microbiol.">
        <title>Roseomonas hellenica sp. nov., isolated from roots of wild-growing Alkanna tinctoria.</title>
        <authorList>
            <person name="Rat A."/>
            <person name="Naranjo H.D."/>
            <person name="Lebbe L."/>
            <person name="Cnockaert M."/>
            <person name="Krigas N."/>
            <person name="Grigoriadou K."/>
            <person name="Maloupa E."/>
            <person name="Willems A."/>
        </authorList>
    </citation>
    <scope>NUCLEOTIDE SEQUENCE</scope>
    <source>
        <strain evidence="10">LMG 28251</strain>
    </source>
</reference>
<evidence type="ECO:0000256" key="6">
    <source>
        <dbReference type="PROSITE-ProRule" id="PRU00221"/>
    </source>
</evidence>
<dbReference type="Pfam" id="PF00400">
    <property type="entry name" value="WD40"/>
    <property type="match status" value="4"/>
</dbReference>
<dbReference type="Proteomes" id="UP001196068">
    <property type="component" value="Unassembled WGS sequence"/>
</dbReference>
<dbReference type="SMART" id="SM00320">
    <property type="entry name" value="WD40"/>
    <property type="match status" value="6"/>
</dbReference>
<keyword evidence="1" id="KW-0813">Transport</keyword>
<keyword evidence="11" id="KW-1185">Reference proteome</keyword>
<dbReference type="InterPro" id="IPR001680">
    <property type="entry name" value="WD40_rpt"/>
</dbReference>
<dbReference type="SUPFAM" id="SSF46626">
    <property type="entry name" value="Cytochrome c"/>
    <property type="match status" value="1"/>
</dbReference>
<evidence type="ECO:0000259" key="9">
    <source>
        <dbReference type="PROSITE" id="PS51007"/>
    </source>
</evidence>
<organism evidence="10 11">
    <name type="scientific">Plastoroseomonas arctica</name>
    <dbReference type="NCBI Taxonomy" id="1509237"/>
    <lineage>
        <taxon>Bacteria</taxon>
        <taxon>Pseudomonadati</taxon>
        <taxon>Pseudomonadota</taxon>
        <taxon>Alphaproteobacteria</taxon>
        <taxon>Acetobacterales</taxon>
        <taxon>Acetobacteraceae</taxon>
        <taxon>Plastoroseomonas</taxon>
    </lineage>
</organism>
<accession>A0AAF1KUK2</accession>
<dbReference type="PRINTS" id="PR00604">
    <property type="entry name" value="CYTCHRMECIAB"/>
</dbReference>
<feature type="repeat" description="WD" evidence="6">
    <location>
        <begin position="210"/>
        <end position="251"/>
    </location>
</feature>
<evidence type="ECO:0000256" key="5">
    <source>
        <dbReference type="ARBA" id="ARBA00023004"/>
    </source>
</evidence>
<feature type="signal peptide" evidence="8">
    <location>
        <begin position="1"/>
        <end position="21"/>
    </location>
</feature>
<reference evidence="10" key="1">
    <citation type="submission" date="2020-01" db="EMBL/GenBank/DDBJ databases">
        <authorList>
            <person name="Rat A."/>
        </authorList>
    </citation>
    <scope>NUCLEOTIDE SEQUENCE</scope>
    <source>
        <strain evidence="10">LMG 28251</strain>
    </source>
</reference>
<feature type="repeat" description="WD" evidence="6">
    <location>
        <begin position="137"/>
        <end position="167"/>
    </location>
</feature>
<dbReference type="SUPFAM" id="SSF50978">
    <property type="entry name" value="WD40 repeat-like"/>
    <property type="match status" value="1"/>
</dbReference>
<evidence type="ECO:0000256" key="1">
    <source>
        <dbReference type="ARBA" id="ARBA00022448"/>
    </source>
</evidence>
<keyword evidence="6" id="KW-0853">WD repeat</keyword>
<evidence type="ECO:0000313" key="10">
    <source>
        <dbReference type="EMBL" id="MBR0656307.1"/>
    </source>
</evidence>
<sequence>MHMSAMRALLVLLLLALPAQAQAPLHGGPIRALAVAADGTIATGGFDQSVILWPARTILRWHEGAVAAVIALPAGGFASAGEDARIALWQTGPVPIHVLEGHTAPIAALAAHGDILASAGWDATVRLWPPSGETRVFTGHTGPVTALAFLPDGTLASAGYDGTIRLWPTGQILADTGLPLNALIALPDGTLAAGGADGAIRLLGRDPRTLPASARPIAALAATRDGATLAAASLGGAVTLWSLAEGRLIHTLDGPGLPVWSLGFAPDGATLWTGGADRQLRRWDVATGRGFGPFTETPDAPHPAAFRACSACHTLTPGGPAMAGPTLAGILGRRMGTLPGYRYSERLARGDTTWTRETIADLFTRGPETVLPGTRMPEQVVSDPEDLAALLDYLEAASR</sequence>
<dbReference type="Gene3D" id="1.10.760.10">
    <property type="entry name" value="Cytochrome c-like domain"/>
    <property type="match status" value="1"/>
</dbReference>
<keyword evidence="2 7" id="KW-0349">Heme</keyword>
<dbReference type="GO" id="GO:0009055">
    <property type="term" value="F:electron transfer activity"/>
    <property type="evidence" value="ECO:0007669"/>
    <property type="project" value="InterPro"/>
</dbReference>
<dbReference type="PROSITE" id="PS51007">
    <property type="entry name" value="CYTC"/>
    <property type="match status" value="1"/>
</dbReference>
<feature type="domain" description="Cytochrome c" evidence="9">
    <location>
        <begin position="285"/>
        <end position="398"/>
    </location>
</feature>
<dbReference type="InterPro" id="IPR036909">
    <property type="entry name" value="Cyt_c-like_dom_sf"/>
</dbReference>
<dbReference type="PANTHER" id="PTHR19879">
    <property type="entry name" value="TRANSCRIPTION INITIATION FACTOR TFIID"/>
    <property type="match status" value="1"/>
</dbReference>
<evidence type="ECO:0000256" key="3">
    <source>
        <dbReference type="ARBA" id="ARBA00022723"/>
    </source>
</evidence>
<dbReference type="GO" id="GO:0020037">
    <property type="term" value="F:heme binding"/>
    <property type="evidence" value="ECO:0007669"/>
    <property type="project" value="InterPro"/>
</dbReference>
<gene>
    <name evidence="10" type="ORF">GXW79_14590</name>
</gene>
<dbReference type="CDD" id="cd00200">
    <property type="entry name" value="WD40"/>
    <property type="match status" value="1"/>
</dbReference>
<feature type="chain" id="PRO_5042086723" description="Cytochrome c domain-containing protein" evidence="8">
    <location>
        <begin position="22"/>
        <end position="399"/>
    </location>
</feature>
<evidence type="ECO:0000256" key="4">
    <source>
        <dbReference type="ARBA" id="ARBA00022982"/>
    </source>
</evidence>
<keyword evidence="5 7" id="KW-0408">Iron</keyword>
<dbReference type="PROSITE" id="PS50294">
    <property type="entry name" value="WD_REPEATS_REGION"/>
    <property type="match status" value="3"/>
</dbReference>
<feature type="repeat" description="WD" evidence="6">
    <location>
        <begin position="252"/>
        <end position="289"/>
    </location>
</feature>
<keyword evidence="3 7" id="KW-0479">Metal-binding</keyword>
<dbReference type="PROSITE" id="PS50082">
    <property type="entry name" value="WD_REPEATS_2"/>
    <property type="match status" value="4"/>
</dbReference>
<dbReference type="PANTHER" id="PTHR19879:SF9">
    <property type="entry name" value="TRANSCRIPTION INITIATION FACTOR TFIID SUBUNIT 5"/>
    <property type="match status" value="1"/>
</dbReference>
<evidence type="ECO:0000313" key="11">
    <source>
        <dbReference type="Proteomes" id="UP001196068"/>
    </source>
</evidence>
<keyword evidence="8" id="KW-0732">Signal</keyword>